<name>A0A4P6FB23_9BACL</name>
<gene>
    <name evidence="10" type="ORF">ET464_16340</name>
</gene>
<dbReference type="KEGG" id="pprt:ET464_16340"/>
<dbReference type="OrthoDB" id="9811718at2"/>
<dbReference type="Pfam" id="PF00361">
    <property type="entry name" value="Proton_antipo_M"/>
    <property type="match status" value="1"/>
</dbReference>
<dbReference type="InterPro" id="IPR001750">
    <property type="entry name" value="ND/Mrp_TM"/>
</dbReference>
<proteinExistence type="inferred from homology"/>
<evidence type="ECO:0000256" key="1">
    <source>
        <dbReference type="ARBA" id="ARBA00004651"/>
    </source>
</evidence>
<keyword evidence="3" id="KW-1003">Cell membrane</keyword>
<feature type="transmembrane region" description="Helical" evidence="8">
    <location>
        <begin position="121"/>
        <end position="149"/>
    </location>
</feature>
<evidence type="ECO:0000259" key="9">
    <source>
        <dbReference type="Pfam" id="PF00361"/>
    </source>
</evidence>
<evidence type="ECO:0000256" key="8">
    <source>
        <dbReference type="SAM" id="Phobius"/>
    </source>
</evidence>
<keyword evidence="6 8" id="KW-0472">Membrane</keyword>
<evidence type="ECO:0000256" key="2">
    <source>
        <dbReference type="ARBA" id="ARBA00005346"/>
    </source>
</evidence>
<keyword evidence="4 7" id="KW-0812">Transmembrane</keyword>
<organism evidence="10 11">
    <name type="scientific">Paenibacillus protaetiae</name>
    <dbReference type="NCBI Taxonomy" id="2509456"/>
    <lineage>
        <taxon>Bacteria</taxon>
        <taxon>Bacillati</taxon>
        <taxon>Bacillota</taxon>
        <taxon>Bacilli</taxon>
        <taxon>Bacillales</taxon>
        <taxon>Paenibacillaceae</taxon>
        <taxon>Paenibacillus</taxon>
    </lineage>
</organism>
<feature type="transmembrane region" description="Helical" evidence="8">
    <location>
        <begin position="82"/>
        <end position="101"/>
    </location>
</feature>
<dbReference type="Proteomes" id="UP000293568">
    <property type="component" value="Chromosome"/>
</dbReference>
<dbReference type="EMBL" id="CP035492">
    <property type="protein sequence ID" value="QAY67718.1"/>
    <property type="molecule type" value="Genomic_DNA"/>
</dbReference>
<evidence type="ECO:0000256" key="4">
    <source>
        <dbReference type="ARBA" id="ARBA00022692"/>
    </source>
</evidence>
<feature type="domain" description="NADH:quinone oxidoreductase/Mrp antiporter transmembrane" evidence="9">
    <location>
        <begin position="6"/>
        <end position="88"/>
    </location>
</feature>
<evidence type="ECO:0000256" key="6">
    <source>
        <dbReference type="ARBA" id="ARBA00023136"/>
    </source>
</evidence>
<evidence type="ECO:0000313" key="11">
    <source>
        <dbReference type="Proteomes" id="UP000293568"/>
    </source>
</evidence>
<sequence length="158" mass="16905">MTSLFLFQALASLVAYAGLLLVIRTVERSAGTQLNAFEGMYHRNGWLAAFTGIYVLSLSGLPLTGGFIGKILLVWDAIRLEAYGSAAALLVCLLFSYYLYFPLIRSMYMLPGENKPVVPSAAPTSFGLGAAAVLTVALGLFPGTVLGWFADWLGQSLS</sequence>
<dbReference type="PANTHER" id="PTHR42703:SF1">
    <property type="entry name" value="NA(+)_H(+) ANTIPORTER SUBUNIT D1"/>
    <property type="match status" value="1"/>
</dbReference>
<evidence type="ECO:0000256" key="3">
    <source>
        <dbReference type="ARBA" id="ARBA00022475"/>
    </source>
</evidence>
<evidence type="ECO:0000256" key="5">
    <source>
        <dbReference type="ARBA" id="ARBA00022989"/>
    </source>
</evidence>
<feature type="transmembrane region" description="Helical" evidence="8">
    <location>
        <begin position="52"/>
        <end position="75"/>
    </location>
</feature>
<dbReference type="AlphaFoldDB" id="A0A4P6FB23"/>
<dbReference type="GO" id="GO:0005886">
    <property type="term" value="C:plasma membrane"/>
    <property type="evidence" value="ECO:0007669"/>
    <property type="project" value="UniProtKB-SubCell"/>
</dbReference>
<comment type="subcellular location">
    <subcellularLocation>
        <location evidence="1">Cell membrane</location>
        <topology evidence="1">Multi-pass membrane protein</topology>
    </subcellularLocation>
    <subcellularLocation>
        <location evidence="7">Membrane</location>
        <topology evidence="7">Multi-pass membrane protein</topology>
    </subcellularLocation>
</comment>
<reference evidence="10 11" key="1">
    <citation type="submission" date="2019-01" db="EMBL/GenBank/DDBJ databases">
        <title>Genome sequencing of strain FW100M-2.</title>
        <authorList>
            <person name="Heo J."/>
            <person name="Kim S.-J."/>
            <person name="Kim J.-S."/>
            <person name="Hong S.-B."/>
            <person name="Kwon S.-W."/>
        </authorList>
    </citation>
    <scope>NUCLEOTIDE SEQUENCE [LARGE SCALE GENOMIC DNA]</scope>
    <source>
        <strain evidence="10 11">FW100M-2</strain>
    </source>
</reference>
<dbReference type="InterPro" id="IPR050586">
    <property type="entry name" value="CPA3_Na-H_Antiporter_D"/>
</dbReference>
<dbReference type="PANTHER" id="PTHR42703">
    <property type="entry name" value="NADH DEHYDROGENASE"/>
    <property type="match status" value="1"/>
</dbReference>
<accession>A0A4P6FB23</accession>
<protein>
    <recommendedName>
        <fullName evidence="9">NADH:quinone oxidoreductase/Mrp antiporter transmembrane domain-containing protein</fullName>
    </recommendedName>
</protein>
<comment type="similarity">
    <text evidence="2">Belongs to the CPA3 antiporters (TC 2.A.63) subunit D family.</text>
</comment>
<evidence type="ECO:0000313" key="10">
    <source>
        <dbReference type="EMBL" id="QAY67718.1"/>
    </source>
</evidence>
<keyword evidence="11" id="KW-1185">Reference proteome</keyword>
<keyword evidence="5 8" id="KW-1133">Transmembrane helix</keyword>
<evidence type="ECO:0000256" key="7">
    <source>
        <dbReference type="RuleBase" id="RU000320"/>
    </source>
</evidence>